<feature type="domain" description="Glutamyl-tRNA reductase N-terminal" evidence="16">
    <location>
        <begin position="6"/>
        <end position="156"/>
    </location>
</feature>
<dbReference type="NCBIfam" id="TIGR01035">
    <property type="entry name" value="hemA"/>
    <property type="match status" value="1"/>
</dbReference>
<dbReference type="AlphaFoldDB" id="A0A1I5F455"/>
<accession>A0A1I5F455</accession>
<dbReference type="PIRSF" id="PIRSF000445">
    <property type="entry name" value="4pyrrol_synth_GluRdtase"/>
    <property type="match status" value="1"/>
</dbReference>
<dbReference type="RefSeq" id="WP_075013247.1">
    <property type="nucleotide sequence ID" value="NZ_FOWE01000004.1"/>
</dbReference>
<sequence>MSLLAVGISHRTAPVALLEQVAMTTDDKVKALHELVGSDHVSEALVLATCNRVEVFAEVDRFHGGVAEVSRVLARQAGANVEELSPYVTVHYEDQAVAHLFTVAAGLDSMVVGETQVLGQLRAAYALAQEEGTVGRSLHPVAQHALRVGKRVHSETGIDRAGANLVTVSLDHAEQRVGPLVGRPALVVGAGSMGALAATTLSRRGALVTVASRSPESAARLAAAVDGGTAELTDLRAAIADADVVVTCTGASGLVIGTDVVAAAMTARSGRPLAVVDLALPRDVDPGVASLPGVHVVDLALLQGERSAALLQGERSAALLQGGRNAALLQGGRSSAGVPGPVAADDVSAAHALIEAETALLRAERQAAAVAPTVSALRSQAAEVVDAELLRLAARLPDLDARARSEIARTVRRVVDKLLHEPTVRVKELASTPGGVDYADALRALFGLGLDAEVPADGPRLAQAVGVDPDDLRPGGAA</sequence>
<evidence type="ECO:0000259" key="14">
    <source>
        <dbReference type="Pfam" id="PF00745"/>
    </source>
</evidence>
<feature type="domain" description="Quinate/shikimate 5-dehydrogenase/glutamyl-tRNA reductase" evidence="15">
    <location>
        <begin position="172"/>
        <end position="299"/>
    </location>
</feature>
<evidence type="ECO:0000259" key="16">
    <source>
        <dbReference type="Pfam" id="PF05201"/>
    </source>
</evidence>
<dbReference type="PANTHER" id="PTHR43013">
    <property type="entry name" value="GLUTAMYL-TRNA REDUCTASE"/>
    <property type="match status" value="1"/>
</dbReference>
<keyword evidence="18" id="KW-1185">Reference proteome</keyword>
<feature type="site" description="Important for activity" evidence="8 12">
    <location>
        <position position="99"/>
    </location>
</feature>
<dbReference type="InterPro" id="IPR000343">
    <property type="entry name" value="4pyrrol_synth_GluRdtase"/>
</dbReference>
<dbReference type="InterPro" id="IPR006151">
    <property type="entry name" value="Shikm_DH/Glu-tRNA_Rdtase"/>
</dbReference>
<evidence type="ECO:0000256" key="7">
    <source>
        <dbReference type="ARBA" id="ARBA00047464"/>
    </source>
</evidence>
<feature type="domain" description="Tetrapyrrole biosynthesis glutamyl-tRNA reductase dimerisation" evidence="14">
    <location>
        <begin position="350"/>
        <end position="448"/>
    </location>
</feature>
<dbReference type="InterPro" id="IPR036291">
    <property type="entry name" value="NAD(P)-bd_dom_sf"/>
</dbReference>
<dbReference type="EC" id="1.2.1.70" evidence="3 8"/>
<dbReference type="HAMAP" id="MF_00087">
    <property type="entry name" value="Glu_tRNA_reductase"/>
    <property type="match status" value="1"/>
</dbReference>
<keyword evidence="6 8" id="KW-0627">Porphyrin biosynthesis</keyword>
<dbReference type="Pfam" id="PF01488">
    <property type="entry name" value="Shikimate_DH"/>
    <property type="match status" value="1"/>
</dbReference>
<comment type="catalytic activity">
    <reaction evidence="7 8 13">
        <text>(S)-4-amino-5-oxopentanoate + tRNA(Glu) + NADP(+) = L-glutamyl-tRNA(Glu) + NADPH + H(+)</text>
        <dbReference type="Rhea" id="RHEA:12344"/>
        <dbReference type="Rhea" id="RHEA-COMP:9663"/>
        <dbReference type="Rhea" id="RHEA-COMP:9680"/>
        <dbReference type="ChEBI" id="CHEBI:15378"/>
        <dbReference type="ChEBI" id="CHEBI:57501"/>
        <dbReference type="ChEBI" id="CHEBI:57783"/>
        <dbReference type="ChEBI" id="CHEBI:58349"/>
        <dbReference type="ChEBI" id="CHEBI:78442"/>
        <dbReference type="ChEBI" id="CHEBI:78520"/>
        <dbReference type="EC" id="1.2.1.70"/>
    </reaction>
</comment>
<feature type="binding site" evidence="8 10">
    <location>
        <position position="109"/>
    </location>
    <ligand>
        <name>substrate</name>
    </ligand>
</feature>
<gene>
    <name evidence="8" type="primary">hemA</name>
    <name evidence="17" type="ORF">SAMN05660359_01855</name>
</gene>
<feature type="binding site" evidence="8 11">
    <location>
        <begin position="189"/>
        <end position="194"/>
    </location>
    <ligand>
        <name>NADP(+)</name>
        <dbReference type="ChEBI" id="CHEBI:58349"/>
    </ligand>
</feature>
<dbReference type="UniPathway" id="UPA00251">
    <property type="reaction ID" value="UER00316"/>
</dbReference>
<dbReference type="SUPFAM" id="SSF69742">
    <property type="entry name" value="Glutamyl tRNA-reductase catalytic, N-terminal domain"/>
    <property type="match status" value="1"/>
</dbReference>
<dbReference type="CDD" id="cd05213">
    <property type="entry name" value="NAD_bind_Glutamyl_tRNA_reduct"/>
    <property type="match status" value="1"/>
</dbReference>
<dbReference type="InterPro" id="IPR015896">
    <property type="entry name" value="4pyrrol_synth_GluRdtase_dimer"/>
</dbReference>
<dbReference type="Gene3D" id="3.30.460.30">
    <property type="entry name" value="Glutamyl-tRNA reductase, N-terminal domain"/>
    <property type="match status" value="1"/>
</dbReference>
<protein>
    <recommendedName>
        <fullName evidence="3 8">Glutamyl-tRNA reductase</fullName>
        <shortName evidence="8">GluTR</shortName>
        <ecNumber evidence="3 8">1.2.1.70</ecNumber>
    </recommendedName>
</protein>
<dbReference type="InterPro" id="IPR018214">
    <property type="entry name" value="GluRdtase_CS"/>
</dbReference>
<evidence type="ECO:0000256" key="9">
    <source>
        <dbReference type="PIRSR" id="PIRSR000445-1"/>
    </source>
</evidence>
<dbReference type="InterPro" id="IPR015895">
    <property type="entry name" value="4pyrrol_synth_GluRdtase_N"/>
</dbReference>
<evidence type="ECO:0000256" key="10">
    <source>
        <dbReference type="PIRSR" id="PIRSR000445-2"/>
    </source>
</evidence>
<dbReference type="FunFam" id="3.30.460.30:FF:000001">
    <property type="entry name" value="Glutamyl-tRNA reductase"/>
    <property type="match status" value="1"/>
</dbReference>
<evidence type="ECO:0000256" key="12">
    <source>
        <dbReference type="PIRSR" id="PIRSR000445-4"/>
    </source>
</evidence>
<keyword evidence="4 8" id="KW-0521">NADP</keyword>
<dbReference type="GO" id="GO:0050661">
    <property type="term" value="F:NADP binding"/>
    <property type="evidence" value="ECO:0007669"/>
    <property type="project" value="InterPro"/>
</dbReference>
<evidence type="ECO:0000256" key="2">
    <source>
        <dbReference type="ARBA" id="ARBA00005916"/>
    </source>
</evidence>
<dbReference type="PANTHER" id="PTHR43013:SF1">
    <property type="entry name" value="GLUTAMYL-TRNA REDUCTASE"/>
    <property type="match status" value="1"/>
</dbReference>
<reference evidence="18" key="1">
    <citation type="submission" date="2016-10" db="EMBL/GenBank/DDBJ databases">
        <authorList>
            <person name="Varghese N."/>
            <person name="Submissions S."/>
        </authorList>
    </citation>
    <scope>NUCLEOTIDE SEQUENCE [LARGE SCALE GENOMIC DNA]</scope>
    <source>
        <strain evidence="18">DSM 43161</strain>
    </source>
</reference>
<dbReference type="SUPFAM" id="SSF51735">
    <property type="entry name" value="NAD(P)-binding Rossmann-fold domains"/>
    <property type="match status" value="1"/>
</dbReference>
<name>A0A1I5F455_9ACTN</name>
<comment type="function">
    <text evidence="8">Catalyzes the NADPH-dependent reduction of glutamyl-tRNA(Glu) to glutamate 1-semialdehyde (GSA).</text>
</comment>
<evidence type="ECO:0000256" key="6">
    <source>
        <dbReference type="ARBA" id="ARBA00023244"/>
    </source>
</evidence>
<evidence type="ECO:0000256" key="5">
    <source>
        <dbReference type="ARBA" id="ARBA00023002"/>
    </source>
</evidence>
<keyword evidence="5 8" id="KW-0560">Oxidoreductase</keyword>
<comment type="similarity">
    <text evidence="2 8 13">Belongs to the glutamyl-tRNA reductase family.</text>
</comment>
<dbReference type="EMBL" id="FOWE01000004">
    <property type="protein sequence ID" value="SFO18507.1"/>
    <property type="molecule type" value="Genomic_DNA"/>
</dbReference>
<dbReference type="Pfam" id="PF05201">
    <property type="entry name" value="GlutR_N"/>
    <property type="match status" value="1"/>
</dbReference>
<evidence type="ECO:0000313" key="18">
    <source>
        <dbReference type="Proteomes" id="UP000183642"/>
    </source>
</evidence>
<evidence type="ECO:0000256" key="8">
    <source>
        <dbReference type="HAMAP-Rule" id="MF_00087"/>
    </source>
</evidence>
<dbReference type="GO" id="GO:0008883">
    <property type="term" value="F:glutamyl-tRNA reductase activity"/>
    <property type="evidence" value="ECO:0007669"/>
    <property type="project" value="UniProtKB-UniRule"/>
</dbReference>
<dbReference type="SUPFAM" id="SSF69075">
    <property type="entry name" value="Glutamyl tRNA-reductase dimerization domain"/>
    <property type="match status" value="1"/>
</dbReference>
<dbReference type="GO" id="GO:0019353">
    <property type="term" value="P:protoporphyrinogen IX biosynthetic process from glutamate"/>
    <property type="evidence" value="ECO:0007669"/>
    <property type="project" value="TreeGrafter"/>
</dbReference>
<feature type="binding site" evidence="8 10">
    <location>
        <begin position="114"/>
        <end position="116"/>
    </location>
    <ligand>
        <name>substrate</name>
    </ligand>
</feature>
<evidence type="ECO:0000256" key="4">
    <source>
        <dbReference type="ARBA" id="ARBA00022857"/>
    </source>
</evidence>
<dbReference type="PROSITE" id="PS00747">
    <property type="entry name" value="GLUTR"/>
    <property type="match status" value="1"/>
</dbReference>
<evidence type="ECO:0000256" key="1">
    <source>
        <dbReference type="ARBA" id="ARBA00005059"/>
    </source>
</evidence>
<comment type="pathway">
    <text evidence="1 8 13">Porphyrin-containing compound metabolism; protoporphyrin-IX biosynthesis; 5-aminolevulinate from L-glutamyl-tRNA(Glu): step 1/2.</text>
</comment>
<dbReference type="Gene3D" id="3.40.50.720">
    <property type="entry name" value="NAD(P)-binding Rossmann-like Domain"/>
    <property type="match status" value="1"/>
</dbReference>
<proteinExistence type="inferred from homology"/>
<feature type="binding site" evidence="8 10">
    <location>
        <position position="120"/>
    </location>
    <ligand>
        <name>substrate</name>
    </ligand>
</feature>
<evidence type="ECO:0000256" key="11">
    <source>
        <dbReference type="PIRSR" id="PIRSR000445-3"/>
    </source>
</evidence>
<feature type="binding site" evidence="8 10">
    <location>
        <begin position="49"/>
        <end position="52"/>
    </location>
    <ligand>
        <name>substrate</name>
    </ligand>
</feature>
<dbReference type="OrthoDB" id="110209at2"/>
<dbReference type="Pfam" id="PF00745">
    <property type="entry name" value="GlutR_dimer"/>
    <property type="match status" value="1"/>
</dbReference>
<evidence type="ECO:0000259" key="15">
    <source>
        <dbReference type="Pfam" id="PF01488"/>
    </source>
</evidence>
<comment type="subunit">
    <text evidence="8">Homodimer.</text>
</comment>
<evidence type="ECO:0000256" key="13">
    <source>
        <dbReference type="RuleBase" id="RU000584"/>
    </source>
</evidence>
<dbReference type="InterPro" id="IPR036343">
    <property type="entry name" value="GluRdtase_N_sf"/>
</dbReference>
<feature type="active site" description="Nucleophile" evidence="8 9">
    <location>
        <position position="50"/>
    </location>
</feature>
<comment type="miscellaneous">
    <text evidence="8">During catalysis, the active site Cys acts as a nucleophile attacking the alpha-carbonyl group of tRNA-bound glutamate with the formation of a thioester intermediate between enzyme and glutamate, and the concomitant release of tRNA(Glu). The thioester intermediate is finally reduced by direct hydride transfer from NADPH, to form the product GSA.</text>
</comment>
<comment type="domain">
    <text evidence="8">Possesses an unusual extended V-shaped dimeric structure with each monomer consisting of three distinct domains arranged along a curved 'spinal' alpha-helix. The N-terminal catalytic domain specifically recognizes the glutamate moiety of the substrate. The second domain is the NADPH-binding domain, and the third C-terminal domain is responsible for dimerization.</text>
</comment>
<dbReference type="InterPro" id="IPR036453">
    <property type="entry name" value="GluRdtase_dimer_dom_sf"/>
</dbReference>
<evidence type="ECO:0000313" key="17">
    <source>
        <dbReference type="EMBL" id="SFO18507.1"/>
    </source>
</evidence>
<dbReference type="Proteomes" id="UP000183642">
    <property type="component" value="Unassembled WGS sequence"/>
</dbReference>
<evidence type="ECO:0000256" key="3">
    <source>
        <dbReference type="ARBA" id="ARBA00012970"/>
    </source>
</evidence>
<organism evidence="17 18">
    <name type="scientific">Geodermatophilus obscurus</name>
    <dbReference type="NCBI Taxonomy" id="1861"/>
    <lineage>
        <taxon>Bacteria</taxon>
        <taxon>Bacillati</taxon>
        <taxon>Actinomycetota</taxon>
        <taxon>Actinomycetes</taxon>
        <taxon>Geodermatophilales</taxon>
        <taxon>Geodermatophilaceae</taxon>
        <taxon>Geodermatophilus</taxon>
    </lineage>
</organism>